<dbReference type="GeneID" id="94366862"/>
<comment type="caution">
    <text evidence="1">The sequence shown here is derived from an EMBL/GenBank/DDBJ whole genome shotgun (WGS) entry which is preliminary data.</text>
</comment>
<dbReference type="RefSeq" id="WP_109534809.1">
    <property type="nucleotide sequence ID" value="NZ_CAXPUO010000061.1"/>
</dbReference>
<accession>A0A2U2C5U1</accession>
<reference evidence="1 2" key="1">
    <citation type="submission" date="2018-05" db="EMBL/GenBank/DDBJ databases">
        <title>Pararhodobacter marina sp. nov., isolated from deep-sea water of the Indian Ocean.</title>
        <authorList>
            <person name="Lai Q.Sr."/>
            <person name="Liu X."/>
            <person name="Shao Z."/>
        </authorList>
    </citation>
    <scope>NUCLEOTIDE SEQUENCE [LARGE SCALE GENOMIC DNA]</scope>
    <source>
        <strain evidence="1 2">CIC4N-9</strain>
    </source>
</reference>
<sequence>MFTIEHDFDATVITLIDEGDAPLNEDVVIESHDDGVTLTQVDPDTDEVMVINLSMHQLKELRAALDLPEGVYRVRRAGETDEG</sequence>
<name>A0A2U2C5U1_9RHOB</name>
<keyword evidence="2" id="KW-1185">Reference proteome</keyword>
<evidence type="ECO:0000313" key="1">
    <source>
        <dbReference type="EMBL" id="PWE27265.1"/>
    </source>
</evidence>
<dbReference type="Proteomes" id="UP000244940">
    <property type="component" value="Unassembled WGS sequence"/>
</dbReference>
<organism evidence="1 2">
    <name type="scientific">Pararhodobacter marinus</name>
    <dbReference type="NCBI Taxonomy" id="2184063"/>
    <lineage>
        <taxon>Bacteria</taxon>
        <taxon>Pseudomonadati</taxon>
        <taxon>Pseudomonadota</taxon>
        <taxon>Alphaproteobacteria</taxon>
        <taxon>Rhodobacterales</taxon>
        <taxon>Paracoccaceae</taxon>
        <taxon>Pararhodobacter</taxon>
    </lineage>
</organism>
<evidence type="ECO:0000313" key="2">
    <source>
        <dbReference type="Proteomes" id="UP000244940"/>
    </source>
</evidence>
<gene>
    <name evidence="1" type="ORF">C4N9_18360</name>
</gene>
<evidence type="ECO:0008006" key="3">
    <source>
        <dbReference type="Google" id="ProtNLM"/>
    </source>
</evidence>
<dbReference type="EMBL" id="QEYD01000012">
    <property type="protein sequence ID" value="PWE27265.1"/>
    <property type="molecule type" value="Genomic_DNA"/>
</dbReference>
<dbReference type="OrthoDB" id="7861315at2"/>
<protein>
    <recommendedName>
        <fullName evidence="3">Phosphomannomutase</fullName>
    </recommendedName>
</protein>
<dbReference type="AlphaFoldDB" id="A0A2U2C5U1"/>
<proteinExistence type="predicted"/>